<dbReference type="GO" id="GO:0003824">
    <property type="term" value="F:catalytic activity"/>
    <property type="evidence" value="ECO:0007669"/>
    <property type="project" value="InterPro"/>
</dbReference>
<dbReference type="GO" id="GO:0046872">
    <property type="term" value="F:metal ion binding"/>
    <property type="evidence" value="ECO:0007669"/>
    <property type="project" value="UniProtKB-KW"/>
</dbReference>
<sequence>MEEDTELQQHLAALAASGQQALTREERLKRQRSLDALGAPSFAATCRDRGVAPLRRSAARIFQLNIGLYCNQACSHCHVESSPRRTAEQASRATVDRCLELLAGATAGTRGSADAITTLDITGGAPELNENFRYLVERAAPLGVEIINRCNLTVLLEPGQEDLVDFLARHKVRVVASLPCYSEGNVDAQRGRGVFERSIAGLHLLNAAGYGVDGSGLQLDLVYNPGGAFLAPAQSKLEAAYKSELGSAYGISFSRLLALNNMPIKRFADWLAKRGKLQEYMGLLVNGFNPAAGESLMCRDTVSVRWDGTLYDCDFNQQLDMALTHLGMGAGAGPAIDGAVGGAGGGGASSRPLTIWDISSLDELTGRPIRVDNHCFGCTAGSGSSCQGAVA</sequence>
<keyword evidence="1" id="KW-0949">S-adenosyl-L-methionine</keyword>
<feature type="domain" description="Arsenosugar biosynthesis radical SAM protein ArsS-like C-terminal" evidence="6">
    <location>
        <begin position="230"/>
        <end position="389"/>
    </location>
</feature>
<evidence type="ECO:0000256" key="1">
    <source>
        <dbReference type="ARBA" id="ARBA00022691"/>
    </source>
</evidence>
<accession>A0A150G604</accession>
<dbReference type="SUPFAM" id="SSF102114">
    <property type="entry name" value="Radical SAM enzymes"/>
    <property type="match status" value="1"/>
</dbReference>
<dbReference type="InterPro" id="IPR058240">
    <property type="entry name" value="rSAM_sf"/>
</dbReference>
<protein>
    <submittedName>
        <fullName evidence="7">Uncharacterized protein</fullName>
    </submittedName>
</protein>
<name>A0A150G604_GONPE</name>
<dbReference type="InterPro" id="IPR024521">
    <property type="entry name" value="ArsS-like_C"/>
</dbReference>
<dbReference type="Gene3D" id="3.20.20.70">
    <property type="entry name" value="Aldolase class I"/>
    <property type="match status" value="1"/>
</dbReference>
<dbReference type="InterPro" id="IPR007197">
    <property type="entry name" value="rSAM"/>
</dbReference>
<dbReference type="STRING" id="33097.A0A150G604"/>
<gene>
    <name evidence="7" type="ORF">GPECTOR_56g378</name>
</gene>
<dbReference type="Pfam" id="PF12345">
    <property type="entry name" value="DUF3641"/>
    <property type="match status" value="1"/>
</dbReference>
<evidence type="ECO:0000313" key="7">
    <source>
        <dbReference type="EMBL" id="KXZ45282.1"/>
    </source>
</evidence>
<dbReference type="NCBIfam" id="TIGR04167">
    <property type="entry name" value="rSAM_SeCys"/>
    <property type="match status" value="1"/>
</dbReference>
<dbReference type="Pfam" id="PF04055">
    <property type="entry name" value="Radical_SAM"/>
    <property type="match status" value="1"/>
</dbReference>
<dbReference type="CDD" id="cd01335">
    <property type="entry name" value="Radical_SAM"/>
    <property type="match status" value="1"/>
</dbReference>
<evidence type="ECO:0000256" key="4">
    <source>
        <dbReference type="ARBA" id="ARBA00023014"/>
    </source>
</evidence>
<dbReference type="InterPro" id="IPR026351">
    <property type="entry name" value="rSAM_ArsS-like"/>
</dbReference>
<dbReference type="OrthoDB" id="418407at2759"/>
<dbReference type="InterPro" id="IPR013785">
    <property type="entry name" value="Aldolase_TIM"/>
</dbReference>
<proteinExistence type="predicted"/>
<evidence type="ECO:0000256" key="3">
    <source>
        <dbReference type="ARBA" id="ARBA00023004"/>
    </source>
</evidence>
<keyword evidence="8" id="KW-1185">Reference proteome</keyword>
<organism evidence="7 8">
    <name type="scientific">Gonium pectorale</name>
    <name type="common">Green alga</name>
    <dbReference type="NCBI Taxonomy" id="33097"/>
    <lineage>
        <taxon>Eukaryota</taxon>
        <taxon>Viridiplantae</taxon>
        <taxon>Chlorophyta</taxon>
        <taxon>core chlorophytes</taxon>
        <taxon>Chlorophyceae</taxon>
        <taxon>CS clade</taxon>
        <taxon>Chlamydomonadales</taxon>
        <taxon>Volvocaceae</taxon>
        <taxon>Gonium</taxon>
    </lineage>
</organism>
<evidence type="ECO:0000256" key="2">
    <source>
        <dbReference type="ARBA" id="ARBA00022723"/>
    </source>
</evidence>
<keyword evidence="2" id="KW-0479">Metal-binding</keyword>
<dbReference type="PANTHER" id="PTHR43728:SF1">
    <property type="entry name" value="FE-S OXIDOREDUCTASE"/>
    <property type="match status" value="1"/>
</dbReference>
<dbReference type="EMBL" id="LSYV01000057">
    <property type="protein sequence ID" value="KXZ45282.1"/>
    <property type="molecule type" value="Genomic_DNA"/>
</dbReference>
<evidence type="ECO:0000313" key="8">
    <source>
        <dbReference type="Proteomes" id="UP000075714"/>
    </source>
</evidence>
<dbReference type="SFLD" id="SFLDS00029">
    <property type="entry name" value="Radical_SAM"/>
    <property type="match status" value="1"/>
</dbReference>
<evidence type="ECO:0000259" key="6">
    <source>
        <dbReference type="Pfam" id="PF12345"/>
    </source>
</evidence>
<evidence type="ECO:0000259" key="5">
    <source>
        <dbReference type="Pfam" id="PF04055"/>
    </source>
</evidence>
<feature type="domain" description="Radical SAM core" evidence="5">
    <location>
        <begin position="65"/>
        <end position="211"/>
    </location>
</feature>
<dbReference type="GO" id="GO:0051536">
    <property type="term" value="F:iron-sulfur cluster binding"/>
    <property type="evidence" value="ECO:0007669"/>
    <property type="project" value="UniProtKB-KW"/>
</dbReference>
<reference evidence="8" key="1">
    <citation type="journal article" date="2016" name="Nat. Commun.">
        <title>The Gonium pectorale genome demonstrates co-option of cell cycle regulation during the evolution of multicellularity.</title>
        <authorList>
            <person name="Hanschen E.R."/>
            <person name="Marriage T.N."/>
            <person name="Ferris P.J."/>
            <person name="Hamaji T."/>
            <person name="Toyoda A."/>
            <person name="Fujiyama A."/>
            <person name="Neme R."/>
            <person name="Noguchi H."/>
            <person name="Minakuchi Y."/>
            <person name="Suzuki M."/>
            <person name="Kawai-Toyooka H."/>
            <person name="Smith D.R."/>
            <person name="Sparks H."/>
            <person name="Anderson J."/>
            <person name="Bakaric R."/>
            <person name="Luria V."/>
            <person name="Karger A."/>
            <person name="Kirschner M.W."/>
            <person name="Durand P.M."/>
            <person name="Michod R.E."/>
            <person name="Nozaki H."/>
            <person name="Olson B.J."/>
        </authorList>
    </citation>
    <scope>NUCLEOTIDE SEQUENCE [LARGE SCALE GENOMIC DNA]</scope>
    <source>
        <strain evidence="8">NIES-2863</strain>
    </source>
</reference>
<dbReference type="Proteomes" id="UP000075714">
    <property type="component" value="Unassembled WGS sequence"/>
</dbReference>
<comment type="caution">
    <text evidence="7">The sequence shown here is derived from an EMBL/GenBank/DDBJ whole genome shotgun (WGS) entry which is preliminary data.</text>
</comment>
<dbReference type="PANTHER" id="PTHR43728">
    <property type="entry name" value="SLR0304 PROTEIN"/>
    <property type="match status" value="1"/>
</dbReference>
<keyword evidence="4" id="KW-0411">Iron-sulfur</keyword>
<dbReference type="AlphaFoldDB" id="A0A150G604"/>
<keyword evidence="3" id="KW-0408">Iron</keyword>